<comment type="caution">
    <text evidence="2">The sequence shown here is derived from an EMBL/GenBank/DDBJ whole genome shotgun (WGS) entry which is preliminary data.</text>
</comment>
<dbReference type="EMBL" id="CAJVPQ010006441">
    <property type="protein sequence ID" value="CAG8684791.1"/>
    <property type="molecule type" value="Genomic_DNA"/>
</dbReference>
<reference evidence="2" key="1">
    <citation type="submission" date="2021-06" db="EMBL/GenBank/DDBJ databases">
        <authorList>
            <person name="Kallberg Y."/>
            <person name="Tangrot J."/>
            <person name="Rosling A."/>
        </authorList>
    </citation>
    <scope>NUCLEOTIDE SEQUENCE</scope>
    <source>
        <strain evidence="2">UK204</strain>
    </source>
</reference>
<keyword evidence="1" id="KW-1133">Transmembrane helix</keyword>
<feature type="transmembrane region" description="Helical" evidence="1">
    <location>
        <begin position="331"/>
        <end position="351"/>
    </location>
</feature>
<dbReference type="Proteomes" id="UP000789570">
    <property type="component" value="Unassembled WGS sequence"/>
</dbReference>
<accession>A0A9N9EMB7</accession>
<feature type="transmembrane region" description="Helical" evidence="1">
    <location>
        <begin position="153"/>
        <end position="175"/>
    </location>
</feature>
<keyword evidence="3" id="KW-1185">Reference proteome</keyword>
<gene>
    <name evidence="2" type="ORF">FCALED_LOCUS12689</name>
</gene>
<evidence type="ECO:0000313" key="2">
    <source>
        <dbReference type="EMBL" id="CAG8684791.1"/>
    </source>
</evidence>
<protein>
    <submittedName>
        <fullName evidence="2">191_t:CDS:1</fullName>
    </submittedName>
</protein>
<feature type="transmembrane region" description="Helical" evidence="1">
    <location>
        <begin position="27"/>
        <end position="49"/>
    </location>
</feature>
<dbReference type="AlphaFoldDB" id="A0A9N9EMB7"/>
<organism evidence="2 3">
    <name type="scientific">Funneliformis caledonium</name>
    <dbReference type="NCBI Taxonomy" id="1117310"/>
    <lineage>
        <taxon>Eukaryota</taxon>
        <taxon>Fungi</taxon>
        <taxon>Fungi incertae sedis</taxon>
        <taxon>Mucoromycota</taxon>
        <taxon>Glomeromycotina</taxon>
        <taxon>Glomeromycetes</taxon>
        <taxon>Glomerales</taxon>
        <taxon>Glomeraceae</taxon>
        <taxon>Funneliformis</taxon>
    </lineage>
</organism>
<proteinExistence type="predicted"/>
<feature type="transmembrane region" description="Helical" evidence="1">
    <location>
        <begin position="70"/>
        <end position="88"/>
    </location>
</feature>
<name>A0A9N9EMB7_9GLOM</name>
<evidence type="ECO:0000256" key="1">
    <source>
        <dbReference type="SAM" id="Phobius"/>
    </source>
</evidence>
<keyword evidence="1" id="KW-0812">Transmembrane</keyword>
<sequence>MSDNVNLPECEWGYSITNCNYDPALQAFYICSDVLYLIVTVGAAALLAFRIIVRKGRIWKERCFSPLEGYLLGIVIFGAARAFTNIVQQMDWFSSNPILREVIYDFSWFPGDLTIATYLTGIFRTLPKMSFYRFSNQNTPTIFLLKESQITSIYWKFSFIHILYSQTFAILTGIARLHIPPHTPSKFLCLIFGFHWVGYGLVHLCFVLTAAYYGKKLVELTKNSFTLAGGDDEENVCNLNSVITGKDSIKLDEYNVHGEYVRSETFNSEGNSSRKLTKNEWQNLRISQNIRKMRILNFTCIYTFLCYGVSLIMLAFLHYRLFKQPHISKSFFFLTNITTPLCMLVALAGILQAEIYPETYEFMGLNSNNSST</sequence>
<keyword evidence="1" id="KW-0472">Membrane</keyword>
<feature type="transmembrane region" description="Helical" evidence="1">
    <location>
        <begin position="108"/>
        <end position="126"/>
    </location>
</feature>
<evidence type="ECO:0000313" key="3">
    <source>
        <dbReference type="Proteomes" id="UP000789570"/>
    </source>
</evidence>
<feature type="transmembrane region" description="Helical" evidence="1">
    <location>
        <begin position="187"/>
        <end position="213"/>
    </location>
</feature>
<feature type="transmembrane region" description="Helical" evidence="1">
    <location>
        <begin position="295"/>
        <end position="319"/>
    </location>
</feature>
<dbReference type="OrthoDB" id="2371955at2759"/>